<proteinExistence type="predicted"/>
<accession>A0A1W0X383</accession>
<gene>
    <name evidence="1" type="ORF">BV898_04176</name>
</gene>
<evidence type="ECO:0000313" key="1">
    <source>
        <dbReference type="EMBL" id="OQV21965.1"/>
    </source>
</evidence>
<comment type="caution">
    <text evidence="1">The sequence shown here is derived from an EMBL/GenBank/DDBJ whole genome shotgun (WGS) entry which is preliminary data.</text>
</comment>
<evidence type="ECO:0000313" key="2">
    <source>
        <dbReference type="Proteomes" id="UP000192578"/>
    </source>
</evidence>
<dbReference type="EMBL" id="MTYJ01000020">
    <property type="protein sequence ID" value="OQV21965.1"/>
    <property type="molecule type" value="Genomic_DNA"/>
</dbReference>
<reference evidence="2" key="1">
    <citation type="submission" date="2017-01" db="EMBL/GenBank/DDBJ databases">
        <title>Comparative genomics of anhydrobiosis in the tardigrade Hypsibius dujardini.</title>
        <authorList>
            <person name="Yoshida Y."/>
            <person name="Koutsovoulos G."/>
            <person name="Laetsch D."/>
            <person name="Stevens L."/>
            <person name="Kumar S."/>
            <person name="Horikawa D."/>
            <person name="Ishino K."/>
            <person name="Komine S."/>
            <person name="Tomita M."/>
            <person name="Blaxter M."/>
            <person name="Arakawa K."/>
        </authorList>
    </citation>
    <scope>NUCLEOTIDE SEQUENCE [LARGE SCALE GENOMIC DNA]</scope>
    <source>
        <strain evidence="2">Z151</strain>
    </source>
</reference>
<organism evidence="1 2">
    <name type="scientific">Hypsibius exemplaris</name>
    <name type="common">Freshwater tardigrade</name>
    <dbReference type="NCBI Taxonomy" id="2072580"/>
    <lineage>
        <taxon>Eukaryota</taxon>
        <taxon>Metazoa</taxon>
        <taxon>Ecdysozoa</taxon>
        <taxon>Tardigrada</taxon>
        <taxon>Eutardigrada</taxon>
        <taxon>Parachela</taxon>
        <taxon>Hypsibioidea</taxon>
        <taxon>Hypsibiidae</taxon>
        <taxon>Hypsibius</taxon>
    </lineage>
</organism>
<protein>
    <submittedName>
        <fullName evidence="1">Uncharacterized protein</fullName>
    </submittedName>
</protein>
<dbReference type="Proteomes" id="UP000192578">
    <property type="component" value="Unassembled WGS sequence"/>
</dbReference>
<name>A0A1W0X383_HYPEX</name>
<keyword evidence="2" id="KW-1185">Reference proteome</keyword>
<sequence>MSRDTTSLRLYSCSCSGAATGGGQQSHALPISMVVCWTSNLVYTTMSVIRPGVRPAEAFWKAQLMIFTLQPALDLLLFLLALPTLRMGVRGLFHVDVQKLFLDCIHEFNHRNSNGVGFGYSPSMPVADPEIPFACEGFCS</sequence>
<dbReference type="AlphaFoldDB" id="A0A1W0X383"/>